<proteinExistence type="predicted"/>
<sequence>MMIAFPMPFFIFAKPYFDSAFQGFYPVYLNPVSSYHLPSDTPKALFLWLNICIYSHLLSTHIYLPLS</sequence>
<name>A0A0K2UP14_LEPSM</name>
<organism evidence="1">
    <name type="scientific">Lepeophtheirus salmonis</name>
    <name type="common">Salmon louse</name>
    <name type="synonym">Caligus salmonis</name>
    <dbReference type="NCBI Taxonomy" id="72036"/>
    <lineage>
        <taxon>Eukaryota</taxon>
        <taxon>Metazoa</taxon>
        <taxon>Ecdysozoa</taxon>
        <taxon>Arthropoda</taxon>
        <taxon>Crustacea</taxon>
        <taxon>Multicrustacea</taxon>
        <taxon>Hexanauplia</taxon>
        <taxon>Copepoda</taxon>
        <taxon>Siphonostomatoida</taxon>
        <taxon>Caligidae</taxon>
        <taxon>Lepeophtheirus</taxon>
    </lineage>
</organism>
<protein>
    <submittedName>
        <fullName evidence="1">Uncharacterized protein</fullName>
    </submittedName>
</protein>
<accession>A0A0K2UP14</accession>
<dbReference type="AlphaFoldDB" id="A0A0K2UP14"/>
<evidence type="ECO:0000313" key="1">
    <source>
        <dbReference type="EMBL" id="CDW39632.1"/>
    </source>
</evidence>
<reference evidence="1" key="1">
    <citation type="submission" date="2014-05" db="EMBL/GenBank/DDBJ databases">
        <authorList>
            <person name="Chronopoulou M."/>
        </authorList>
    </citation>
    <scope>NUCLEOTIDE SEQUENCE</scope>
    <source>
        <tissue evidence="1">Whole organism</tissue>
    </source>
</reference>
<dbReference type="EMBL" id="HACA01022271">
    <property type="protein sequence ID" value="CDW39632.1"/>
    <property type="molecule type" value="Transcribed_RNA"/>
</dbReference>